<keyword evidence="2" id="KW-0547">Nucleotide-binding</keyword>
<comment type="caution">
    <text evidence="5">The sequence shown here is derived from an EMBL/GenBank/DDBJ whole genome shotgun (WGS) entry which is preliminary data.</text>
</comment>
<dbReference type="PROSITE" id="PS50893">
    <property type="entry name" value="ABC_TRANSPORTER_2"/>
    <property type="match status" value="1"/>
</dbReference>
<dbReference type="CDD" id="cd03255">
    <property type="entry name" value="ABC_MJ0796_LolCDE_FtsE"/>
    <property type="match status" value="1"/>
</dbReference>
<keyword evidence="6" id="KW-1185">Reference proteome</keyword>
<evidence type="ECO:0000313" key="5">
    <source>
        <dbReference type="EMBL" id="MFC7339352.1"/>
    </source>
</evidence>
<reference evidence="6" key="1">
    <citation type="journal article" date="2019" name="Int. J. Syst. Evol. Microbiol.">
        <title>The Global Catalogue of Microorganisms (GCM) 10K type strain sequencing project: providing services to taxonomists for standard genome sequencing and annotation.</title>
        <authorList>
            <consortium name="The Broad Institute Genomics Platform"/>
            <consortium name="The Broad Institute Genome Sequencing Center for Infectious Disease"/>
            <person name="Wu L."/>
            <person name="Ma J."/>
        </authorList>
    </citation>
    <scope>NUCLEOTIDE SEQUENCE [LARGE SCALE GENOMIC DNA]</scope>
    <source>
        <strain evidence="6">CGMCC 4.1467</strain>
    </source>
</reference>
<keyword evidence="1" id="KW-0813">Transport</keyword>
<dbReference type="PROSITE" id="PS00211">
    <property type="entry name" value="ABC_TRANSPORTER_1"/>
    <property type="match status" value="1"/>
</dbReference>
<dbReference type="SMART" id="SM00382">
    <property type="entry name" value="AAA"/>
    <property type="match status" value="1"/>
</dbReference>
<evidence type="ECO:0000313" key="6">
    <source>
        <dbReference type="Proteomes" id="UP001596472"/>
    </source>
</evidence>
<dbReference type="InterPro" id="IPR017911">
    <property type="entry name" value="MacB-like_ATP-bd"/>
</dbReference>
<dbReference type="Gene3D" id="3.40.50.300">
    <property type="entry name" value="P-loop containing nucleotide triphosphate hydrolases"/>
    <property type="match status" value="1"/>
</dbReference>
<feature type="domain" description="ABC transporter" evidence="4">
    <location>
        <begin position="7"/>
        <end position="235"/>
    </location>
</feature>
<protein>
    <submittedName>
        <fullName evidence="5">ABC transporter ATP-binding protein</fullName>
    </submittedName>
</protein>
<dbReference type="PANTHER" id="PTHR24220:SF86">
    <property type="entry name" value="ABC TRANSPORTER ABCH.1"/>
    <property type="match status" value="1"/>
</dbReference>
<sequence>MSEEPVIRIRDLRKVYRLGDDSDVAALAGVDLDVMPGEHLAIMGSSGSGKSTLLNLLGCLDHPTSGTYHLGGDDVSLLDDDALSLVRGKRLGFIFQSYHLIQQLTVLENIQMPLFYQQNEGPEALARCKELAELVGLGSRLDHRPKQLSGGQQQRVAIARSLVNDPLLILADEPTGNLDSATEEDVLALIDKLNDEGRTIVMVTHDEHVADRADRVIHMKDGRIKHVTHNKTAGV</sequence>
<evidence type="ECO:0000259" key="4">
    <source>
        <dbReference type="PROSITE" id="PS50893"/>
    </source>
</evidence>
<dbReference type="Proteomes" id="UP001596472">
    <property type="component" value="Unassembled WGS sequence"/>
</dbReference>
<evidence type="ECO:0000256" key="2">
    <source>
        <dbReference type="ARBA" id="ARBA00022741"/>
    </source>
</evidence>
<dbReference type="PANTHER" id="PTHR24220">
    <property type="entry name" value="IMPORT ATP-BINDING PROTEIN"/>
    <property type="match status" value="1"/>
</dbReference>
<organism evidence="5 6">
    <name type="scientific">Haloferula chungangensis</name>
    <dbReference type="NCBI Taxonomy" id="1048331"/>
    <lineage>
        <taxon>Bacteria</taxon>
        <taxon>Pseudomonadati</taxon>
        <taxon>Verrucomicrobiota</taxon>
        <taxon>Verrucomicrobiia</taxon>
        <taxon>Verrucomicrobiales</taxon>
        <taxon>Verrucomicrobiaceae</taxon>
        <taxon>Haloferula</taxon>
    </lineage>
</organism>
<dbReference type="GO" id="GO:0005524">
    <property type="term" value="F:ATP binding"/>
    <property type="evidence" value="ECO:0007669"/>
    <property type="project" value="UniProtKB-KW"/>
</dbReference>
<dbReference type="Pfam" id="PF00005">
    <property type="entry name" value="ABC_tran"/>
    <property type="match status" value="1"/>
</dbReference>
<dbReference type="SUPFAM" id="SSF52540">
    <property type="entry name" value="P-loop containing nucleoside triphosphate hydrolases"/>
    <property type="match status" value="1"/>
</dbReference>
<dbReference type="InterPro" id="IPR027417">
    <property type="entry name" value="P-loop_NTPase"/>
</dbReference>
<dbReference type="EMBL" id="JBHTBS010000015">
    <property type="protein sequence ID" value="MFC7339352.1"/>
    <property type="molecule type" value="Genomic_DNA"/>
</dbReference>
<dbReference type="InterPro" id="IPR017871">
    <property type="entry name" value="ABC_transporter-like_CS"/>
</dbReference>
<dbReference type="InterPro" id="IPR003593">
    <property type="entry name" value="AAA+_ATPase"/>
</dbReference>
<name>A0ABW2LA89_9BACT</name>
<dbReference type="InterPro" id="IPR003439">
    <property type="entry name" value="ABC_transporter-like_ATP-bd"/>
</dbReference>
<evidence type="ECO:0000256" key="3">
    <source>
        <dbReference type="ARBA" id="ARBA00022840"/>
    </source>
</evidence>
<accession>A0ABW2LA89</accession>
<evidence type="ECO:0000256" key="1">
    <source>
        <dbReference type="ARBA" id="ARBA00022448"/>
    </source>
</evidence>
<gene>
    <name evidence="5" type="ORF">ACFQY0_19325</name>
</gene>
<keyword evidence="3 5" id="KW-0067">ATP-binding</keyword>
<dbReference type="InterPro" id="IPR015854">
    <property type="entry name" value="ABC_transpr_LolD-like"/>
</dbReference>
<dbReference type="RefSeq" id="WP_379716002.1">
    <property type="nucleotide sequence ID" value="NZ_JBHTBS010000015.1"/>
</dbReference>
<proteinExistence type="predicted"/>